<protein>
    <submittedName>
        <fullName evidence="1">Uncharacterized protein</fullName>
    </submittedName>
</protein>
<dbReference type="EMBL" id="LKAM01000008">
    <property type="protein sequence ID" value="KUM47209.1"/>
    <property type="molecule type" value="Genomic_DNA"/>
</dbReference>
<evidence type="ECO:0000313" key="1">
    <source>
        <dbReference type="EMBL" id="KUM47209.1"/>
    </source>
</evidence>
<gene>
    <name evidence="1" type="ORF">ABT39_MTgene6215</name>
</gene>
<dbReference type="AlphaFoldDB" id="A0A101LXK5"/>
<keyword evidence="1" id="KW-0496">Mitochondrion</keyword>
<accession>A0A101LXK5</accession>
<sequence>MKHRPIRAPVISIHYSGLGFVVCLPLRDPPFRFEIPSSPTLRYVPLVNLNSCKCSKNNRILRVRQVQL</sequence>
<geneLocation type="mitochondrion" evidence="1"/>
<reference evidence="1" key="1">
    <citation type="journal article" date="2015" name="Genome Biol. Evol.">
        <title>Organellar Genomes of White Spruce (Picea glauca): Assembly and Annotation.</title>
        <authorList>
            <person name="Jackman S.D."/>
            <person name="Warren R.L."/>
            <person name="Gibb E.A."/>
            <person name="Vandervalk B.P."/>
            <person name="Mohamadi H."/>
            <person name="Chu J."/>
            <person name="Raymond A."/>
            <person name="Pleasance S."/>
            <person name="Coope R."/>
            <person name="Wildung M.R."/>
            <person name="Ritland C.E."/>
            <person name="Bousquet J."/>
            <person name="Jones S.J."/>
            <person name="Bohlmann J."/>
            <person name="Birol I."/>
        </authorList>
    </citation>
    <scope>NUCLEOTIDE SEQUENCE [LARGE SCALE GENOMIC DNA]</scope>
    <source>
        <tissue evidence="1">Flushing bud</tissue>
    </source>
</reference>
<comment type="caution">
    <text evidence="1">The sequence shown here is derived from an EMBL/GenBank/DDBJ whole genome shotgun (WGS) entry which is preliminary data.</text>
</comment>
<name>A0A101LXK5_PICGL</name>
<organism evidence="1">
    <name type="scientific">Picea glauca</name>
    <name type="common">White spruce</name>
    <name type="synonym">Pinus glauca</name>
    <dbReference type="NCBI Taxonomy" id="3330"/>
    <lineage>
        <taxon>Eukaryota</taxon>
        <taxon>Viridiplantae</taxon>
        <taxon>Streptophyta</taxon>
        <taxon>Embryophyta</taxon>
        <taxon>Tracheophyta</taxon>
        <taxon>Spermatophyta</taxon>
        <taxon>Pinopsida</taxon>
        <taxon>Pinidae</taxon>
        <taxon>Conifers I</taxon>
        <taxon>Pinales</taxon>
        <taxon>Pinaceae</taxon>
        <taxon>Picea</taxon>
    </lineage>
</organism>
<proteinExistence type="predicted"/>